<dbReference type="GO" id="GO:0046872">
    <property type="term" value="F:metal ion binding"/>
    <property type="evidence" value="ECO:0007669"/>
    <property type="project" value="UniProtKB-KW"/>
</dbReference>
<dbReference type="Pfam" id="PF01814">
    <property type="entry name" value="Hemerythrin"/>
    <property type="match status" value="1"/>
</dbReference>
<organism evidence="6">
    <name type="scientific">Treponema denticola H-22</name>
    <dbReference type="NCBI Taxonomy" id="999432"/>
    <lineage>
        <taxon>Bacteria</taxon>
        <taxon>Pseudomonadati</taxon>
        <taxon>Spirochaetota</taxon>
        <taxon>Spirochaetia</taxon>
        <taxon>Spirochaetales</taxon>
        <taxon>Treponemataceae</taxon>
        <taxon>Treponema</taxon>
    </lineage>
</organism>
<dbReference type="NCBIfam" id="NF033749">
    <property type="entry name" value="bact_hemeryth"/>
    <property type="match status" value="1"/>
</dbReference>
<protein>
    <submittedName>
        <fullName evidence="6">Hemerythrin-like metal-binding domain-containing protein</fullName>
    </submittedName>
</protein>
<dbReference type="HOGENOM" id="CLU_086902_3_1_12"/>
<keyword evidence="2" id="KW-0561">Oxygen transport</keyword>
<dbReference type="SUPFAM" id="SSF47188">
    <property type="entry name" value="Hemerythrin-like"/>
    <property type="match status" value="1"/>
</dbReference>
<accession>A0A0E2EK11</accession>
<evidence type="ECO:0000256" key="4">
    <source>
        <dbReference type="ARBA" id="ARBA00023004"/>
    </source>
</evidence>
<dbReference type="CDD" id="cd12107">
    <property type="entry name" value="Hemerythrin"/>
    <property type="match status" value="1"/>
</dbReference>
<evidence type="ECO:0000256" key="2">
    <source>
        <dbReference type="ARBA" id="ARBA00022621"/>
    </source>
</evidence>
<dbReference type="InterPro" id="IPR050669">
    <property type="entry name" value="Hemerythrin"/>
</dbReference>
<dbReference type="PANTHER" id="PTHR37164:SF1">
    <property type="entry name" value="BACTERIOHEMERYTHRIN"/>
    <property type="match status" value="1"/>
</dbReference>
<dbReference type="Gene3D" id="1.20.120.50">
    <property type="entry name" value="Hemerythrin-like"/>
    <property type="match status" value="1"/>
</dbReference>
<keyword evidence="2" id="KW-0813">Transport</keyword>
<dbReference type="PATRIC" id="fig|999432.5.peg.104"/>
<dbReference type="RefSeq" id="WP_002671531.1">
    <property type="nucleotide sequence ID" value="NZ_CM001795.1"/>
</dbReference>
<name>A0A0E2EK11_TREDN</name>
<reference evidence="6" key="1">
    <citation type="submission" date="2012-01" db="EMBL/GenBank/DDBJ databases">
        <title>The Genome Sequence of Treponema denticola H-22.</title>
        <authorList>
            <consortium name="The Broad Institute Genome Sequencing Platform"/>
            <person name="Earl A."/>
            <person name="Ward D."/>
            <person name="Feldgarden M."/>
            <person name="Gevers D."/>
            <person name="Blanton J.M."/>
            <person name="Fenno C.J."/>
            <person name="Baranova O.V."/>
            <person name="Mathney J."/>
            <person name="Dewhirst F.E."/>
            <person name="Izard J."/>
            <person name="Young S.K."/>
            <person name="Zeng Q."/>
            <person name="Gargeya S."/>
            <person name="Fitzgerald M."/>
            <person name="Haas B."/>
            <person name="Abouelleil A."/>
            <person name="Alvarado L."/>
            <person name="Arachchi H.M."/>
            <person name="Berlin A."/>
            <person name="Chapman S.B."/>
            <person name="Gearin G."/>
            <person name="Goldberg J."/>
            <person name="Griggs A."/>
            <person name="Gujja S."/>
            <person name="Hansen M."/>
            <person name="Heiman D."/>
            <person name="Howarth C."/>
            <person name="Larimer J."/>
            <person name="Lui A."/>
            <person name="MacDonald P.J.P."/>
            <person name="McCowen C."/>
            <person name="Montmayeur A."/>
            <person name="Murphy C."/>
            <person name="Neiman D."/>
            <person name="Pearson M."/>
            <person name="Priest M."/>
            <person name="Roberts A."/>
            <person name="Saif S."/>
            <person name="Shea T."/>
            <person name="Sisk P."/>
            <person name="Stolte C."/>
            <person name="Sykes S."/>
            <person name="Wortman J."/>
            <person name="Nusbaum C."/>
            <person name="Birren B."/>
        </authorList>
    </citation>
    <scope>NUCLEOTIDE SEQUENCE [LARGE SCALE GENOMIC DNA]</scope>
    <source>
        <strain evidence="6">H-22</strain>
    </source>
</reference>
<proteinExistence type="inferred from homology"/>
<dbReference type="GO" id="GO:0005344">
    <property type="term" value="F:oxygen carrier activity"/>
    <property type="evidence" value="ECO:0007669"/>
    <property type="project" value="UniProtKB-KW"/>
</dbReference>
<keyword evidence="3" id="KW-0479">Metal-binding</keyword>
<evidence type="ECO:0000313" key="6">
    <source>
        <dbReference type="EMBL" id="EMB35908.1"/>
    </source>
</evidence>
<dbReference type="EMBL" id="AGDV01000001">
    <property type="protein sequence ID" value="EMB35908.1"/>
    <property type="molecule type" value="Genomic_DNA"/>
</dbReference>
<dbReference type="InterPro" id="IPR035938">
    <property type="entry name" value="Hemerythrin-like_sf"/>
</dbReference>
<dbReference type="InterPro" id="IPR016131">
    <property type="entry name" value="Haemerythrin_Fe_BS"/>
</dbReference>
<sequence length="143" mass="17013">MSEIKGFEWEDSLSVGYNTIDLHHKKLLTIMGQFKDLFDLPQEEYKLKIGKILKNLSDYTYYHFEEEEKVMKEYGYPYLKEHAEIHKSFIKKIREAIVPLASGNIETGLQFYDFLGRWLVEHIAGADHDWAEYIHKEHPEAQF</sequence>
<dbReference type="InterPro" id="IPR012312">
    <property type="entry name" value="Hemerythrin-like"/>
</dbReference>
<gene>
    <name evidence="6" type="ORF">HMPREF9726_00100</name>
</gene>
<evidence type="ECO:0000256" key="1">
    <source>
        <dbReference type="ARBA" id="ARBA00010587"/>
    </source>
</evidence>
<dbReference type="NCBIfam" id="TIGR02481">
    <property type="entry name" value="hemeryth_dom"/>
    <property type="match status" value="1"/>
</dbReference>
<keyword evidence="4" id="KW-0408">Iron</keyword>
<comment type="caution">
    <text evidence="6">The sequence shown here is derived from an EMBL/GenBank/DDBJ whole genome shotgun (WGS) entry which is preliminary data.</text>
</comment>
<dbReference type="PANTHER" id="PTHR37164">
    <property type="entry name" value="BACTERIOHEMERYTHRIN"/>
    <property type="match status" value="1"/>
</dbReference>
<feature type="domain" description="Hemerythrin-like" evidence="5">
    <location>
        <begin position="16"/>
        <end position="131"/>
    </location>
</feature>
<dbReference type="AlphaFoldDB" id="A0A0E2EK11"/>
<evidence type="ECO:0000256" key="3">
    <source>
        <dbReference type="ARBA" id="ARBA00022723"/>
    </source>
</evidence>
<evidence type="ECO:0000259" key="5">
    <source>
        <dbReference type="Pfam" id="PF01814"/>
    </source>
</evidence>
<dbReference type="InterPro" id="IPR012827">
    <property type="entry name" value="Hemerythrin_metal-bd"/>
</dbReference>
<dbReference type="GeneID" id="2741056"/>
<comment type="similarity">
    <text evidence="1">Belongs to the hemerythrin family.</text>
</comment>
<dbReference type="Proteomes" id="UP000011705">
    <property type="component" value="Chromosome"/>
</dbReference>
<dbReference type="PROSITE" id="PS00550">
    <property type="entry name" value="HEMERYTHRINS"/>
    <property type="match status" value="1"/>
</dbReference>